<dbReference type="PANTHER" id="PTHR23517:SF2">
    <property type="entry name" value="MULTIDRUG RESISTANCE PROTEIN MDTH"/>
    <property type="match status" value="1"/>
</dbReference>
<proteinExistence type="predicted"/>
<gene>
    <name evidence="9" type="ORF">BJ998_008609</name>
</gene>
<feature type="transmembrane region" description="Helical" evidence="7">
    <location>
        <begin position="22"/>
        <end position="45"/>
    </location>
</feature>
<feature type="transmembrane region" description="Helical" evidence="7">
    <location>
        <begin position="226"/>
        <end position="245"/>
    </location>
</feature>
<evidence type="ECO:0000313" key="9">
    <source>
        <dbReference type="EMBL" id="MBB5897350.1"/>
    </source>
</evidence>
<dbReference type="GO" id="GO:0005886">
    <property type="term" value="C:plasma membrane"/>
    <property type="evidence" value="ECO:0007669"/>
    <property type="project" value="UniProtKB-SubCell"/>
</dbReference>
<dbReference type="GO" id="GO:0022857">
    <property type="term" value="F:transmembrane transporter activity"/>
    <property type="evidence" value="ECO:0007669"/>
    <property type="project" value="InterPro"/>
</dbReference>
<protein>
    <submittedName>
        <fullName evidence="9">Putative MFS family arabinose efflux permease</fullName>
    </submittedName>
</protein>
<organism evidence="9 10">
    <name type="scientific">Kutzneria kofuensis</name>
    <dbReference type="NCBI Taxonomy" id="103725"/>
    <lineage>
        <taxon>Bacteria</taxon>
        <taxon>Bacillati</taxon>
        <taxon>Actinomycetota</taxon>
        <taxon>Actinomycetes</taxon>
        <taxon>Pseudonocardiales</taxon>
        <taxon>Pseudonocardiaceae</taxon>
        <taxon>Kutzneria</taxon>
    </lineage>
</organism>
<feature type="transmembrane region" description="Helical" evidence="7">
    <location>
        <begin position="314"/>
        <end position="335"/>
    </location>
</feature>
<keyword evidence="4 7" id="KW-0812">Transmembrane</keyword>
<evidence type="ECO:0000256" key="4">
    <source>
        <dbReference type="ARBA" id="ARBA00022692"/>
    </source>
</evidence>
<evidence type="ECO:0000256" key="5">
    <source>
        <dbReference type="ARBA" id="ARBA00022989"/>
    </source>
</evidence>
<dbReference type="EMBL" id="JACHIR010000003">
    <property type="protein sequence ID" value="MBB5897350.1"/>
    <property type="molecule type" value="Genomic_DNA"/>
</dbReference>
<dbReference type="InterPro" id="IPR011701">
    <property type="entry name" value="MFS"/>
</dbReference>
<dbReference type="PROSITE" id="PS50850">
    <property type="entry name" value="MFS"/>
    <property type="match status" value="1"/>
</dbReference>
<accession>A0A7W9NLR9</accession>
<dbReference type="Proteomes" id="UP000585638">
    <property type="component" value="Unassembled WGS sequence"/>
</dbReference>
<evidence type="ECO:0000256" key="7">
    <source>
        <dbReference type="SAM" id="Phobius"/>
    </source>
</evidence>
<evidence type="ECO:0000256" key="3">
    <source>
        <dbReference type="ARBA" id="ARBA00022475"/>
    </source>
</evidence>
<evidence type="ECO:0000256" key="2">
    <source>
        <dbReference type="ARBA" id="ARBA00022448"/>
    </source>
</evidence>
<name>A0A7W9NLR9_9PSEU</name>
<keyword evidence="5 7" id="KW-1133">Transmembrane helix</keyword>
<comment type="subcellular location">
    <subcellularLocation>
        <location evidence="1">Cell membrane</location>
        <topology evidence="1">Multi-pass membrane protein</topology>
    </subcellularLocation>
</comment>
<dbReference type="RefSeq" id="WP_246490106.1">
    <property type="nucleotide sequence ID" value="NZ_JACHIR010000003.1"/>
</dbReference>
<dbReference type="AlphaFoldDB" id="A0A7W9NLR9"/>
<sequence>MNERASDGVLAAIRATPASIRYLLGGMLLNQLGAFVQSFLLLYLVHRGVSAELAGVGLVAYAVGAIIGSALGGELAHRLGTRVTIGLAMAASGPLVALIPLLSGPGTFWLVVLDVGLAGLVTQAYRPAASVMLAELMPEKFQVMSFSMMRIALNAGAAGAALLATVFIAVNWDLLFYVDGATAVLYSLLAFSLLPNVVAPPEEEPAPGETASRGSAYGVLARDGRFLMYLAAVFIGTLVYAQYTVALPLKIVADGLSTDLYSFVLATSGIVLITCELKITSYIVKWPPSLAVFLGHVVFGLAFLGWGLSSGNAAVVIISAALFTGGLMMSGPTMFARPAKVPARYRARYLGVTSSITGLAQALGPILGVLAWTALGTVFFPVLTVLAVVTGVLAWGGIKVKPEPKAEPVVTSEAVA</sequence>
<comment type="caution">
    <text evidence="9">The sequence shown here is derived from an EMBL/GenBank/DDBJ whole genome shotgun (WGS) entry which is preliminary data.</text>
</comment>
<dbReference type="SUPFAM" id="SSF103473">
    <property type="entry name" value="MFS general substrate transporter"/>
    <property type="match status" value="1"/>
</dbReference>
<dbReference type="InterPro" id="IPR050171">
    <property type="entry name" value="MFS_Transporters"/>
</dbReference>
<keyword evidence="3" id="KW-1003">Cell membrane</keyword>
<feature type="transmembrane region" description="Helical" evidence="7">
    <location>
        <begin position="108"/>
        <end position="125"/>
    </location>
</feature>
<dbReference type="InterPro" id="IPR020846">
    <property type="entry name" value="MFS_dom"/>
</dbReference>
<keyword evidence="6 7" id="KW-0472">Membrane</keyword>
<dbReference type="PANTHER" id="PTHR23517">
    <property type="entry name" value="RESISTANCE PROTEIN MDTM, PUTATIVE-RELATED-RELATED"/>
    <property type="match status" value="1"/>
</dbReference>
<feature type="transmembrane region" description="Helical" evidence="7">
    <location>
        <begin position="289"/>
        <end position="308"/>
    </location>
</feature>
<dbReference type="InterPro" id="IPR036259">
    <property type="entry name" value="MFS_trans_sf"/>
</dbReference>
<feature type="transmembrane region" description="Helical" evidence="7">
    <location>
        <begin position="51"/>
        <end position="71"/>
    </location>
</feature>
<keyword evidence="2" id="KW-0813">Transport</keyword>
<feature type="transmembrane region" description="Helical" evidence="7">
    <location>
        <begin position="146"/>
        <end position="168"/>
    </location>
</feature>
<evidence type="ECO:0000259" key="8">
    <source>
        <dbReference type="PROSITE" id="PS50850"/>
    </source>
</evidence>
<evidence type="ECO:0000313" key="10">
    <source>
        <dbReference type="Proteomes" id="UP000585638"/>
    </source>
</evidence>
<feature type="domain" description="Major facilitator superfamily (MFS) profile" evidence="8">
    <location>
        <begin position="19"/>
        <end position="405"/>
    </location>
</feature>
<feature type="transmembrane region" description="Helical" evidence="7">
    <location>
        <begin position="378"/>
        <end position="398"/>
    </location>
</feature>
<evidence type="ECO:0000256" key="1">
    <source>
        <dbReference type="ARBA" id="ARBA00004651"/>
    </source>
</evidence>
<dbReference type="Gene3D" id="1.20.1250.20">
    <property type="entry name" value="MFS general substrate transporter like domains"/>
    <property type="match status" value="2"/>
</dbReference>
<feature type="transmembrane region" description="Helical" evidence="7">
    <location>
        <begin position="174"/>
        <end position="194"/>
    </location>
</feature>
<dbReference type="Pfam" id="PF07690">
    <property type="entry name" value="MFS_1"/>
    <property type="match status" value="1"/>
</dbReference>
<feature type="transmembrane region" description="Helical" evidence="7">
    <location>
        <begin position="260"/>
        <end position="277"/>
    </location>
</feature>
<feature type="transmembrane region" description="Helical" evidence="7">
    <location>
        <begin position="347"/>
        <end position="372"/>
    </location>
</feature>
<feature type="transmembrane region" description="Helical" evidence="7">
    <location>
        <begin position="83"/>
        <end position="102"/>
    </location>
</feature>
<reference evidence="9 10" key="1">
    <citation type="submission" date="2020-08" db="EMBL/GenBank/DDBJ databases">
        <title>Sequencing the genomes of 1000 actinobacteria strains.</title>
        <authorList>
            <person name="Klenk H.-P."/>
        </authorList>
    </citation>
    <scope>NUCLEOTIDE SEQUENCE [LARGE SCALE GENOMIC DNA]</scope>
    <source>
        <strain evidence="9 10">DSM 43851</strain>
    </source>
</reference>
<evidence type="ECO:0000256" key="6">
    <source>
        <dbReference type="ARBA" id="ARBA00023136"/>
    </source>
</evidence>
<keyword evidence="10" id="KW-1185">Reference proteome</keyword>